<evidence type="ECO:0000259" key="13">
    <source>
        <dbReference type="Pfam" id="PF00593"/>
    </source>
</evidence>
<evidence type="ECO:0000256" key="1">
    <source>
        <dbReference type="ARBA" id="ARBA00004571"/>
    </source>
</evidence>
<feature type="signal peptide" evidence="12">
    <location>
        <begin position="1"/>
        <end position="37"/>
    </location>
</feature>
<evidence type="ECO:0000313" key="16">
    <source>
        <dbReference type="Proteomes" id="UP000777002"/>
    </source>
</evidence>
<evidence type="ECO:0000256" key="12">
    <source>
        <dbReference type="SAM" id="SignalP"/>
    </source>
</evidence>
<dbReference type="InterPro" id="IPR011276">
    <property type="entry name" value="TonB_haem/Hb_rcpt"/>
</dbReference>
<comment type="subcellular location">
    <subcellularLocation>
        <location evidence="1 10">Cell outer membrane</location>
        <topology evidence="1 10">Multi-pass membrane protein</topology>
    </subcellularLocation>
</comment>
<dbReference type="PANTHER" id="PTHR30069">
    <property type="entry name" value="TONB-DEPENDENT OUTER MEMBRANE RECEPTOR"/>
    <property type="match status" value="1"/>
</dbReference>
<dbReference type="InterPro" id="IPR036942">
    <property type="entry name" value="Beta-barrel_TonB_sf"/>
</dbReference>
<keyword evidence="6 11" id="KW-0798">TonB box</keyword>
<evidence type="ECO:0000256" key="11">
    <source>
        <dbReference type="RuleBase" id="RU003357"/>
    </source>
</evidence>
<dbReference type="SUPFAM" id="SSF56935">
    <property type="entry name" value="Porins"/>
    <property type="match status" value="1"/>
</dbReference>
<keyword evidence="12" id="KW-0732">Signal</keyword>
<evidence type="ECO:0000313" key="15">
    <source>
        <dbReference type="EMBL" id="MBM6928738.1"/>
    </source>
</evidence>
<evidence type="ECO:0000256" key="9">
    <source>
        <dbReference type="ARBA" id="ARBA00023237"/>
    </source>
</evidence>
<dbReference type="InterPro" id="IPR000531">
    <property type="entry name" value="Beta-barrel_TonB"/>
</dbReference>
<dbReference type="InterPro" id="IPR037066">
    <property type="entry name" value="Plug_dom_sf"/>
</dbReference>
<dbReference type="InterPro" id="IPR039426">
    <property type="entry name" value="TonB-dep_rcpt-like"/>
</dbReference>
<name>A0ABS2GSB3_9BURK</name>
<feature type="chain" id="PRO_5045323075" evidence="12">
    <location>
        <begin position="38"/>
        <end position="702"/>
    </location>
</feature>
<dbReference type="PROSITE" id="PS52016">
    <property type="entry name" value="TONB_DEPENDENT_REC_3"/>
    <property type="match status" value="1"/>
</dbReference>
<evidence type="ECO:0000256" key="4">
    <source>
        <dbReference type="ARBA" id="ARBA00022452"/>
    </source>
</evidence>
<accession>A0ABS2GSB3</accession>
<evidence type="ECO:0000256" key="8">
    <source>
        <dbReference type="ARBA" id="ARBA00023170"/>
    </source>
</evidence>
<evidence type="ECO:0000259" key="14">
    <source>
        <dbReference type="Pfam" id="PF07715"/>
    </source>
</evidence>
<protein>
    <submittedName>
        <fullName evidence="15">TonB-dependent receptor</fullName>
    </submittedName>
</protein>
<dbReference type="CDD" id="cd01347">
    <property type="entry name" value="ligand_gated_channel"/>
    <property type="match status" value="1"/>
</dbReference>
<comment type="similarity">
    <text evidence="2 10 11">Belongs to the TonB-dependent receptor family.</text>
</comment>
<dbReference type="InterPro" id="IPR012910">
    <property type="entry name" value="Plug_dom"/>
</dbReference>
<dbReference type="RefSeq" id="WP_205050326.1">
    <property type="nucleotide sequence ID" value="NZ_JACJKX010000008.1"/>
</dbReference>
<dbReference type="EMBL" id="JACJKX010000008">
    <property type="protein sequence ID" value="MBM6928738.1"/>
    <property type="molecule type" value="Genomic_DNA"/>
</dbReference>
<proteinExistence type="inferred from homology"/>
<evidence type="ECO:0000256" key="10">
    <source>
        <dbReference type="PROSITE-ProRule" id="PRU01360"/>
    </source>
</evidence>
<dbReference type="PANTHER" id="PTHR30069:SF41">
    <property type="entry name" value="HEME_HEMOPEXIN UTILIZATION PROTEIN C"/>
    <property type="match status" value="1"/>
</dbReference>
<keyword evidence="5 10" id="KW-0812">Transmembrane</keyword>
<dbReference type="Gene3D" id="2.40.170.20">
    <property type="entry name" value="TonB-dependent receptor, beta-barrel domain"/>
    <property type="match status" value="1"/>
</dbReference>
<sequence>MSTQKSSSPKRFPKRKTLVLALSAVIPLVGFSAQIQAQESSEVEKQSDKYRAEPVVVVATRTAKTLNEAPSSVEVVTSETMDREGISTIAESLLDIPNVDVVSPESPVYSSISIRGSDRDQITYLIDGVRQDNYTMSGNRPAFIFVDPEMVKQVEVRRGGGSSLYGNGGIGGTLSVTTKTAQDLLKPGQSYGAKLKTGYNSASREWNRSAFVYGQHGIYDAVIGYSRRDGSKISLSNTGRRSATERDSQYDAVMAKLTVSPSQDNRFTFGYSYDKPQQWSGPANDRMFYELKQHRVTGSWDYRNGDWIDLKVNLQYSKMDNSYDNRTYNPEAYFSDEFESYSGNVQNTSIFELGGTHVLTYGFDVSQTKQHSKNASGLSDESRPDSEGLDAGVFIQDEYSLNDYLTITPVVRFSYYDRTPKSGQKDKYGLEGQTDSKVTPGVTFTVTPTDELSVYFSAQTGYRPPFLDELYTAMDYADYGMYSVVLPNSNVKPEESLNLELGVNGDFKNVFAQEDKLSFRASVFRDKIKNLIVAGLTGDMEVTPGGDMILYYSIDNVGSALKKGFELSADYLIGNFDFHASYGYLHAEDEDTGEKIAGITPQQAAFRAGYTYHPWDLNAWYRLRAYKGGKSSEETVYGSGEYKDYAGFATHSIGASWTPEIPGFADIAINFAVDNIGNKKYRYLNGGYGYSRTYRTWISATF</sequence>
<dbReference type="Pfam" id="PF07715">
    <property type="entry name" value="Plug"/>
    <property type="match status" value="1"/>
</dbReference>
<reference evidence="15 16" key="1">
    <citation type="journal article" date="2021" name="Sci. Rep.">
        <title>The distribution of antibiotic resistance genes in chicken gut microbiota commensals.</title>
        <authorList>
            <person name="Juricova H."/>
            <person name="Matiasovicova J."/>
            <person name="Kubasova T."/>
            <person name="Cejkova D."/>
            <person name="Rychlik I."/>
        </authorList>
    </citation>
    <scope>NUCLEOTIDE SEQUENCE [LARGE SCALE GENOMIC DNA]</scope>
    <source>
        <strain evidence="15 16">An562</strain>
    </source>
</reference>
<dbReference type="Proteomes" id="UP000777002">
    <property type="component" value="Unassembled WGS sequence"/>
</dbReference>
<organism evidence="15 16">
    <name type="scientific">Parasutterella secunda</name>
    <dbReference type="NCBI Taxonomy" id="626947"/>
    <lineage>
        <taxon>Bacteria</taxon>
        <taxon>Pseudomonadati</taxon>
        <taxon>Pseudomonadota</taxon>
        <taxon>Betaproteobacteria</taxon>
        <taxon>Burkholderiales</taxon>
        <taxon>Sutterellaceae</taxon>
        <taxon>Parasutterella</taxon>
    </lineage>
</organism>
<evidence type="ECO:0000256" key="7">
    <source>
        <dbReference type="ARBA" id="ARBA00023136"/>
    </source>
</evidence>
<keyword evidence="16" id="KW-1185">Reference proteome</keyword>
<keyword evidence="4 10" id="KW-1134">Transmembrane beta strand</keyword>
<evidence type="ECO:0000256" key="6">
    <source>
        <dbReference type="ARBA" id="ARBA00023077"/>
    </source>
</evidence>
<keyword evidence="8 15" id="KW-0675">Receptor</keyword>
<feature type="domain" description="TonB-dependent receptor plug" evidence="14">
    <location>
        <begin position="66"/>
        <end position="173"/>
    </location>
</feature>
<keyword evidence="7 10" id="KW-0472">Membrane</keyword>
<comment type="caution">
    <text evidence="15">The sequence shown here is derived from an EMBL/GenBank/DDBJ whole genome shotgun (WGS) entry which is preliminary data.</text>
</comment>
<keyword evidence="3 10" id="KW-0813">Transport</keyword>
<dbReference type="NCBIfam" id="TIGR01785">
    <property type="entry name" value="TonB-hemin"/>
    <property type="match status" value="1"/>
</dbReference>
<evidence type="ECO:0000256" key="3">
    <source>
        <dbReference type="ARBA" id="ARBA00022448"/>
    </source>
</evidence>
<evidence type="ECO:0000256" key="2">
    <source>
        <dbReference type="ARBA" id="ARBA00009810"/>
    </source>
</evidence>
<feature type="domain" description="TonB-dependent receptor-like beta-barrel" evidence="13">
    <location>
        <begin position="262"/>
        <end position="676"/>
    </location>
</feature>
<dbReference type="Gene3D" id="2.170.130.10">
    <property type="entry name" value="TonB-dependent receptor, plug domain"/>
    <property type="match status" value="1"/>
</dbReference>
<dbReference type="Pfam" id="PF00593">
    <property type="entry name" value="TonB_dep_Rec_b-barrel"/>
    <property type="match status" value="1"/>
</dbReference>
<evidence type="ECO:0000256" key="5">
    <source>
        <dbReference type="ARBA" id="ARBA00022692"/>
    </source>
</evidence>
<gene>
    <name evidence="15" type="ORF">H5985_05570</name>
</gene>
<keyword evidence="9 10" id="KW-0998">Cell outer membrane</keyword>